<proteinExistence type="predicted"/>
<dbReference type="RefSeq" id="XP_053592658.1">
    <property type="nucleotide sequence ID" value="XM_053724013.1"/>
</dbReference>
<sequence length="165" mass="18968">MTLDNTCHVFAERVDKDGALAEFSPLFRAPRRKMLRNVSILLVLLAAGVAAKHVELPAPYKDHCILDDKQNLYDPSRQFDIKWTTPGCLYERNISPRFNFWPFGAPSSPYQMNRLGGHEEEYQEILDYMENIAVEGVGELPASVEGRDLVDIYFNYLLEVLDNHY</sequence>
<dbReference type="GeneID" id="9805192"/>
<name>A0A6A5HX46_CAERE</name>
<protein>
    <submittedName>
        <fullName evidence="1">Uncharacterized protein</fullName>
    </submittedName>
</protein>
<reference evidence="1 2" key="1">
    <citation type="submission" date="2019-12" db="EMBL/GenBank/DDBJ databases">
        <title>Chromosome-level assembly of the Caenorhabditis remanei genome.</title>
        <authorList>
            <person name="Teterina A.A."/>
            <person name="Willis J.H."/>
            <person name="Phillips P.C."/>
        </authorList>
    </citation>
    <scope>NUCLEOTIDE SEQUENCE [LARGE SCALE GENOMIC DNA]</scope>
    <source>
        <strain evidence="1 2">PX506</strain>
        <tissue evidence="1">Whole organism</tissue>
    </source>
</reference>
<gene>
    <name evidence="1" type="ORF">GCK72_003373</name>
</gene>
<dbReference type="CTD" id="9805192"/>
<comment type="caution">
    <text evidence="1">The sequence shown here is derived from an EMBL/GenBank/DDBJ whole genome shotgun (WGS) entry which is preliminary data.</text>
</comment>
<evidence type="ECO:0000313" key="1">
    <source>
        <dbReference type="EMBL" id="KAF1771546.1"/>
    </source>
</evidence>
<dbReference type="EMBL" id="WUAV01000001">
    <property type="protein sequence ID" value="KAF1771546.1"/>
    <property type="molecule type" value="Genomic_DNA"/>
</dbReference>
<dbReference type="KEGG" id="crq:GCK72_003373"/>
<organism evidence="1 2">
    <name type="scientific">Caenorhabditis remanei</name>
    <name type="common">Caenorhabditis vulgaris</name>
    <dbReference type="NCBI Taxonomy" id="31234"/>
    <lineage>
        <taxon>Eukaryota</taxon>
        <taxon>Metazoa</taxon>
        <taxon>Ecdysozoa</taxon>
        <taxon>Nematoda</taxon>
        <taxon>Chromadorea</taxon>
        <taxon>Rhabditida</taxon>
        <taxon>Rhabditina</taxon>
        <taxon>Rhabditomorpha</taxon>
        <taxon>Rhabditoidea</taxon>
        <taxon>Rhabditidae</taxon>
        <taxon>Peloderinae</taxon>
        <taxon>Caenorhabditis</taxon>
    </lineage>
</organism>
<accession>A0A6A5HX46</accession>
<evidence type="ECO:0000313" key="2">
    <source>
        <dbReference type="Proteomes" id="UP000483820"/>
    </source>
</evidence>
<dbReference type="Proteomes" id="UP000483820">
    <property type="component" value="Chromosome I"/>
</dbReference>
<dbReference type="AlphaFoldDB" id="A0A6A5HX46"/>